<dbReference type="Gene3D" id="3.40.390.10">
    <property type="entry name" value="Collagenase (Catalytic Domain)"/>
    <property type="match status" value="1"/>
</dbReference>
<comment type="caution">
    <text evidence="5">The sequence shown here is derived from an EMBL/GenBank/DDBJ whole genome shotgun (WGS) entry which is preliminary data.</text>
</comment>
<dbReference type="PRINTS" id="PR00480">
    <property type="entry name" value="ASTACIN"/>
</dbReference>
<dbReference type="PANTHER" id="PTHR10127:SF883">
    <property type="entry name" value="ZINC METALLOPROTEINASE NAS-8"/>
    <property type="match status" value="1"/>
</dbReference>
<dbReference type="PROSITE" id="PS51864">
    <property type="entry name" value="ASTACIN"/>
    <property type="match status" value="1"/>
</dbReference>
<evidence type="ECO:0000313" key="6">
    <source>
        <dbReference type="Proteomes" id="UP001234178"/>
    </source>
</evidence>
<feature type="compositionally biased region" description="Polar residues" evidence="3">
    <location>
        <begin position="41"/>
        <end position="55"/>
    </location>
</feature>
<feature type="binding site" evidence="1">
    <location>
        <position position="175"/>
    </location>
    <ligand>
        <name>Zn(2+)</name>
        <dbReference type="ChEBI" id="CHEBI:29105"/>
        <note>catalytic</note>
    </ligand>
</feature>
<dbReference type="InterPro" id="IPR001506">
    <property type="entry name" value="Peptidase_M12A"/>
</dbReference>
<feature type="domain" description="Peptidase M12A" evidence="4">
    <location>
        <begin position="79"/>
        <end position="251"/>
    </location>
</feature>
<dbReference type="InterPro" id="IPR024079">
    <property type="entry name" value="MetalloPept_cat_dom_sf"/>
</dbReference>
<keyword evidence="1 2" id="KW-0645">Protease</keyword>
<feature type="active site" evidence="1">
    <location>
        <position position="172"/>
    </location>
</feature>
<name>A0ABQ9ZEN4_9CRUS</name>
<comment type="cofactor">
    <cofactor evidence="1 2">
        <name>Zn(2+)</name>
        <dbReference type="ChEBI" id="CHEBI:29105"/>
    </cofactor>
    <text evidence="1 2">Binds 1 zinc ion per subunit.</text>
</comment>
<gene>
    <name evidence="5" type="ORF">OUZ56_020499</name>
</gene>
<dbReference type="PANTHER" id="PTHR10127">
    <property type="entry name" value="DISCOIDIN, CUB, EGF, LAMININ , AND ZINC METALLOPROTEASE DOMAIN CONTAINING"/>
    <property type="match status" value="1"/>
</dbReference>
<proteinExistence type="predicted"/>
<dbReference type="InterPro" id="IPR006026">
    <property type="entry name" value="Peptidase_Metallo"/>
</dbReference>
<dbReference type="Proteomes" id="UP001234178">
    <property type="component" value="Unassembled WGS sequence"/>
</dbReference>
<keyword evidence="1 2" id="KW-0479">Metal-binding</keyword>
<keyword evidence="6" id="KW-1185">Reference proteome</keyword>
<evidence type="ECO:0000256" key="2">
    <source>
        <dbReference type="RuleBase" id="RU361183"/>
    </source>
</evidence>
<reference evidence="5 6" key="1">
    <citation type="journal article" date="2023" name="Nucleic Acids Res.">
        <title>The hologenome of Daphnia magna reveals possible DNA methylation and microbiome-mediated evolution of the host genome.</title>
        <authorList>
            <person name="Chaturvedi A."/>
            <person name="Li X."/>
            <person name="Dhandapani V."/>
            <person name="Marshall H."/>
            <person name="Kissane S."/>
            <person name="Cuenca-Cambronero M."/>
            <person name="Asole G."/>
            <person name="Calvet F."/>
            <person name="Ruiz-Romero M."/>
            <person name="Marangio P."/>
            <person name="Guigo R."/>
            <person name="Rago D."/>
            <person name="Mirbahai L."/>
            <person name="Eastwood N."/>
            <person name="Colbourne J.K."/>
            <person name="Zhou J."/>
            <person name="Mallon E."/>
            <person name="Orsini L."/>
        </authorList>
    </citation>
    <scope>NUCLEOTIDE SEQUENCE [LARGE SCALE GENOMIC DNA]</scope>
    <source>
        <strain evidence="5">LRV0_1</strain>
    </source>
</reference>
<accession>A0ABQ9ZEN4</accession>
<feature type="binding site" evidence="1">
    <location>
        <position position="181"/>
    </location>
    <ligand>
        <name>Zn(2+)</name>
        <dbReference type="ChEBI" id="CHEBI:29105"/>
        <note>catalytic</note>
    </ligand>
</feature>
<evidence type="ECO:0000256" key="3">
    <source>
        <dbReference type="SAM" id="MobiDB-lite"/>
    </source>
</evidence>
<dbReference type="EMBL" id="JAOYFB010000003">
    <property type="protein sequence ID" value="KAK4011385.1"/>
    <property type="molecule type" value="Genomic_DNA"/>
</dbReference>
<keyword evidence="1 2" id="KW-0862">Zinc</keyword>
<sequence length="251" mass="28617">MALSVHRKMKILDHLSSRLLRLYTEVQNLNGNRRNNDEEFNSNVQEKTDNRGQSWEKQVHSGLVGGDLLPGITKIANKNAAAKWANALVPYVISNTREERRIIASAMDVYHQKTCIRFVPHRTESEHLKIIRSRESKDWSHYPGCWAGTKVGGVLELSLDNGCVTRSIAVHELMHTLGFGHEQQRPDQAKYIIVKYDNIEPNSVMHYGAYTYAIDSSKPTMVTKDGRTSMGINNGPTAMDLRKLNTMYWKY</sequence>
<protein>
    <recommendedName>
        <fullName evidence="2">Metalloendopeptidase</fullName>
        <ecNumber evidence="2">3.4.24.-</ecNumber>
    </recommendedName>
</protein>
<keyword evidence="1 2" id="KW-0482">Metalloprotease</keyword>
<evidence type="ECO:0000313" key="5">
    <source>
        <dbReference type="EMBL" id="KAK4011385.1"/>
    </source>
</evidence>
<dbReference type="EC" id="3.4.24.-" evidence="2"/>
<comment type="caution">
    <text evidence="1">Lacks conserved residue(s) required for the propagation of feature annotation.</text>
</comment>
<dbReference type="SMART" id="SM00235">
    <property type="entry name" value="ZnMc"/>
    <property type="match status" value="1"/>
</dbReference>
<evidence type="ECO:0000256" key="1">
    <source>
        <dbReference type="PROSITE-ProRule" id="PRU01211"/>
    </source>
</evidence>
<feature type="region of interest" description="Disordered" evidence="3">
    <location>
        <begin position="32"/>
        <end position="55"/>
    </location>
</feature>
<dbReference type="Pfam" id="PF01400">
    <property type="entry name" value="Astacin"/>
    <property type="match status" value="1"/>
</dbReference>
<organism evidence="5 6">
    <name type="scientific">Daphnia magna</name>
    <dbReference type="NCBI Taxonomy" id="35525"/>
    <lineage>
        <taxon>Eukaryota</taxon>
        <taxon>Metazoa</taxon>
        <taxon>Ecdysozoa</taxon>
        <taxon>Arthropoda</taxon>
        <taxon>Crustacea</taxon>
        <taxon>Branchiopoda</taxon>
        <taxon>Diplostraca</taxon>
        <taxon>Cladocera</taxon>
        <taxon>Anomopoda</taxon>
        <taxon>Daphniidae</taxon>
        <taxon>Daphnia</taxon>
    </lineage>
</organism>
<feature type="binding site" evidence="1">
    <location>
        <position position="171"/>
    </location>
    <ligand>
        <name>Zn(2+)</name>
        <dbReference type="ChEBI" id="CHEBI:29105"/>
        <note>catalytic</note>
    </ligand>
</feature>
<evidence type="ECO:0000259" key="4">
    <source>
        <dbReference type="PROSITE" id="PS51864"/>
    </source>
</evidence>
<keyword evidence="1 2" id="KW-0378">Hydrolase</keyword>
<dbReference type="SUPFAM" id="SSF55486">
    <property type="entry name" value="Metalloproteases ('zincins'), catalytic domain"/>
    <property type="match status" value="1"/>
</dbReference>